<proteinExistence type="predicted"/>
<dbReference type="EnsemblPlants" id="Pp3c10_16990V3.1">
    <property type="protein sequence ID" value="Pp3c10_16990V3.1"/>
    <property type="gene ID" value="Pp3c10_16990"/>
</dbReference>
<evidence type="ECO:0000313" key="1">
    <source>
        <dbReference type="EMBL" id="PNR46877.1"/>
    </source>
</evidence>
<keyword evidence="3" id="KW-1185">Reference proteome</keyword>
<organism evidence="1">
    <name type="scientific">Physcomitrium patens</name>
    <name type="common">Spreading-leaved earth moss</name>
    <name type="synonym">Physcomitrella patens</name>
    <dbReference type="NCBI Taxonomy" id="3218"/>
    <lineage>
        <taxon>Eukaryota</taxon>
        <taxon>Viridiplantae</taxon>
        <taxon>Streptophyta</taxon>
        <taxon>Embryophyta</taxon>
        <taxon>Bryophyta</taxon>
        <taxon>Bryophytina</taxon>
        <taxon>Bryopsida</taxon>
        <taxon>Funariidae</taxon>
        <taxon>Funariales</taxon>
        <taxon>Funariaceae</taxon>
        <taxon>Physcomitrium</taxon>
    </lineage>
</organism>
<dbReference type="Gramene" id="Pp3c10_16990V3.1">
    <property type="protein sequence ID" value="Pp3c10_16990V3.1"/>
    <property type="gene ID" value="Pp3c10_16990"/>
</dbReference>
<dbReference type="Gramene" id="Pp3c10_16990V3.2">
    <property type="protein sequence ID" value="Pp3c10_16990V3.2"/>
    <property type="gene ID" value="Pp3c10_16990"/>
</dbReference>
<dbReference type="EnsemblPlants" id="Pp3c10_16990V3.2">
    <property type="protein sequence ID" value="Pp3c10_16990V3.2"/>
    <property type="gene ID" value="Pp3c10_16990"/>
</dbReference>
<reference evidence="2" key="3">
    <citation type="submission" date="2020-12" db="UniProtKB">
        <authorList>
            <consortium name="EnsemblPlants"/>
        </authorList>
    </citation>
    <scope>IDENTIFICATION</scope>
</reference>
<reference evidence="1 3" key="2">
    <citation type="journal article" date="2018" name="Plant J.">
        <title>The Physcomitrella patens chromosome-scale assembly reveals moss genome structure and evolution.</title>
        <authorList>
            <person name="Lang D."/>
            <person name="Ullrich K.K."/>
            <person name="Murat F."/>
            <person name="Fuchs J."/>
            <person name="Jenkins J."/>
            <person name="Haas F.B."/>
            <person name="Piednoel M."/>
            <person name="Gundlach H."/>
            <person name="Van Bel M."/>
            <person name="Meyberg R."/>
            <person name="Vives C."/>
            <person name="Morata J."/>
            <person name="Symeonidi A."/>
            <person name="Hiss M."/>
            <person name="Muchero W."/>
            <person name="Kamisugi Y."/>
            <person name="Saleh O."/>
            <person name="Blanc G."/>
            <person name="Decker E.L."/>
            <person name="van Gessel N."/>
            <person name="Grimwood J."/>
            <person name="Hayes R.D."/>
            <person name="Graham S.W."/>
            <person name="Gunter L.E."/>
            <person name="McDaniel S.F."/>
            <person name="Hoernstein S.N.W."/>
            <person name="Larsson A."/>
            <person name="Li F.W."/>
            <person name="Perroud P.F."/>
            <person name="Phillips J."/>
            <person name="Ranjan P."/>
            <person name="Rokshar D.S."/>
            <person name="Rothfels C.J."/>
            <person name="Schneider L."/>
            <person name="Shu S."/>
            <person name="Stevenson D.W."/>
            <person name="Thummler F."/>
            <person name="Tillich M."/>
            <person name="Villarreal Aguilar J.C."/>
            <person name="Widiez T."/>
            <person name="Wong G.K."/>
            <person name="Wymore A."/>
            <person name="Zhang Y."/>
            <person name="Zimmer A.D."/>
            <person name="Quatrano R.S."/>
            <person name="Mayer K.F.X."/>
            <person name="Goodstein D."/>
            <person name="Casacuberta J.M."/>
            <person name="Vandepoele K."/>
            <person name="Reski R."/>
            <person name="Cuming A.C."/>
            <person name="Tuskan G.A."/>
            <person name="Maumus F."/>
            <person name="Salse J."/>
            <person name="Schmutz J."/>
            <person name="Rensing S.A."/>
        </authorList>
    </citation>
    <scope>NUCLEOTIDE SEQUENCE [LARGE SCALE GENOMIC DNA]</scope>
    <source>
        <strain evidence="2 3">cv. Gransden 2004</strain>
    </source>
</reference>
<name>A0A2K1JZC2_PHYPA</name>
<dbReference type="InParanoid" id="A0A2K1JZC2"/>
<reference evidence="1 3" key="1">
    <citation type="journal article" date="2008" name="Science">
        <title>The Physcomitrella genome reveals evolutionary insights into the conquest of land by plants.</title>
        <authorList>
            <person name="Rensing S."/>
            <person name="Lang D."/>
            <person name="Zimmer A."/>
            <person name="Terry A."/>
            <person name="Salamov A."/>
            <person name="Shapiro H."/>
            <person name="Nishiyama T."/>
            <person name="Perroud P.-F."/>
            <person name="Lindquist E."/>
            <person name="Kamisugi Y."/>
            <person name="Tanahashi T."/>
            <person name="Sakakibara K."/>
            <person name="Fujita T."/>
            <person name="Oishi K."/>
            <person name="Shin-I T."/>
            <person name="Kuroki Y."/>
            <person name="Toyoda A."/>
            <person name="Suzuki Y."/>
            <person name="Hashimoto A."/>
            <person name="Yamaguchi K."/>
            <person name="Sugano A."/>
            <person name="Kohara Y."/>
            <person name="Fujiyama A."/>
            <person name="Anterola A."/>
            <person name="Aoki S."/>
            <person name="Ashton N."/>
            <person name="Barbazuk W.B."/>
            <person name="Barker E."/>
            <person name="Bennetzen J."/>
            <person name="Bezanilla M."/>
            <person name="Blankenship R."/>
            <person name="Cho S.H."/>
            <person name="Dutcher S."/>
            <person name="Estelle M."/>
            <person name="Fawcett J.A."/>
            <person name="Gundlach H."/>
            <person name="Hanada K."/>
            <person name="Heyl A."/>
            <person name="Hicks K.A."/>
            <person name="Hugh J."/>
            <person name="Lohr M."/>
            <person name="Mayer K."/>
            <person name="Melkozernov A."/>
            <person name="Murata T."/>
            <person name="Nelson D."/>
            <person name="Pils B."/>
            <person name="Prigge M."/>
            <person name="Reiss B."/>
            <person name="Renner T."/>
            <person name="Rombauts S."/>
            <person name="Rushton P."/>
            <person name="Sanderfoot A."/>
            <person name="Schween G."/>
            <person name="Shiu S.-H."/>
            <person name="Stueber K."/>
            <person name="Theodoulou F.L."/>
            <person name="Tu H."/>
            <person name="Van de Peer Y."/>
            <person name="Verrier P.J."/>
            <person name="Waters E."/>
            <person name="Wood A."/>
            <person name="Yang L."/>
            <person name="Cove D."/>
            <person name="Cuming A."/>
            <person name="Hasebe M."/>
            <person name="Lucas S."/>
            <person name="Mishler D.B."/>
            <person name="Reski R."/>
            <person name="Grigoriev I."/>
            <person name="Quatrano R.S."/>
            <person name="Boore J.L."/>
        </authorList>
    </citation>
    <scope>NUCLEOTIDE SEQUENCE [LARGE SCALE GENOMIC DNA]</scope>
    <source>
        <strain evidence="2 3">cv. Gransden 2004</strain>
    </source>
</reference>
<sequence length="125" mass="13982">MLWRKVWNSYKVGHVVPAFLTTVVRDKGVGAGKNFAGQGRFVVNQLLHKGLQIAKPARANKTTSQFSSIWLKPALLHNSYSSYQLNREGLIQFMKQSILGIRNIPTKGTHASSFNVNFLPSILLM</sequence>
<protein>
    <submittedName>
        <fullName evidence="1 2">Uncharacterized protein</fullName>
    </submittedName>
</protein>
<evidence type="ECO:0000313" key="2">
    <source>
        <dbReference type="EnsemblPlants" id="Pp3c10_16990V3.1"/>
    </source>
</evidence>
<dbReference type="AlphaFoldDB" id="A0A2K1JZC2"/>
<dbReference type="Proteomes" id="UP000006727">
    <property type="component" value="Chromosome 10"/>
</dbReference>
<evidence type="ECO:0000313" key="3">
    <source>
        <dbReference type="Proteomes" id="UP000006727"/>
    </source>
</evidence>
<accession>A0A2K1JZC2</accession>
<dbReference type="EMBL" id="ABEU02000010">
    <property type="protein sequence ID" value="PNR46877.1"/>
    <property type="molecule type" value="Genomic_DNA"/>
</dbReference>
<gene>
    <name evidence="1" type="ORF">PHYPA_013997</name>
</gene>